<dbReference type="InterPro" id="IPR025110">
    <property type="entry name" value="AMP-bd_C"/>
</dbReference>
<evidence type="ECO:0000259" key="4">
    <source>
        <dbReference type="Pfam" id="PF00501"/>
    </source>
</evidence>
<dbReference type="FunFam" id="3.40.50.12780:FF:000003">
    <property type="entry name" value="Long-chain-fatty-acid--CoA ligase FadD"/>
    <property type="match status" value="1"/>
</dbReference>
<accession>A0A2J6R1N5</accession>
<dbReference type="Proteomes" id="UP000235786">
    <property type="component" value="Unassembled WGS sequence"/>
</dbReference>
<feature type="domain" description="AMP-binding enzyme C-terminal" evidence="5">
    <location>
        <begin position="462"/>
        <end position="540"/>
    </location>
</feature>
<dbReference type="Gene3D" id="3.30.300.30">
    <property type="match status" value="1"/>
</dbReference>
<dbReference type="Pfam" id="PF13193">
    <property type="entry name" value="AMP-binding_C"/>
    <property type="match status" value="1"/>
</dbReference>
<name>A0A2J6R1N5_HYAVF</name>
<dbReference type="AlphaFoldDB" id="A0A2J6R1N5"/>
<proteinExistence type="inferred from homology"/>
<feature type="transmembrane region" description="Helical" evidence="3">
    <location>
        <begin position="72"/>
        <end position="96"/>
    </location>
</feature>
<comment type="similarity">
    <text evidence="2">Belongs to the ATP-dependent AMP-binding enzyme family.</text>
</comment>
<dbReference type="InterPro" id="IPR045851">
    <property type="entry name" value="AMP-bd_C_sf"/>
</dbReference>
<evidence type="ECO:0000259" key="5">
    <source>
        <dbReference type="Pfam" id="PF13193"/>
    </source>
</evidence>
<dbReference type="InterPro" id="IPR020845">
    <property type="entry name" value="AMP-binding_CS"/>
</dbReference>
<dbReference type="PANTHER" id="PTHR24096">
    <property type="entry name" value="LONG-CHAIN-FATTY-ACID--COA LIGASE"/>
    <property type="match status" value="1"/>
</dbReference>
<evidence type="ECO:0000256" key="2">
    <source>
        <dbReference type="ARBA" id="ARBA00006432"/>
    </source>
</evidence>
<dbReference type="OrthoDB" id="6509636at2759"/>
<feature type="domain" description="AMP-dependent synthetase/ligase" evidence="4">
    <location>
        <begin position="33"/>
        <end position="408"/>
    </location>
</feature>
<keyword evidence="3" id="KW-0472">Membrane</keyword>
<sequence>MPIHSRWTVPIPLVSLQTFLFKSETSPLAQQPAFYDALRPETHFLTPDSLRLWSLRFAAGLRKAGLQPGDRVLLFSGNSLFCPIVLLGIVMAGGIFTGANPGFVARELAYQLNDADVKFLICADGALEMGIEAAKSIGWEKERIFKFDDELFEGTGGERLGVRNWAKLMESEEVGRKFKWFEPEDPKDATCCLNYSSGTTGVPKGVMITHYAYVANALQYAHLSTLHPDHEERTKASKWLCFLPFYHAMAQTIFIAGALRRGIPVYIMPKFDFVQMLENIQKFRITTLTMVPPIVVALAKSPLTKKYDLSSIRDIGSGAAPLSGEVIEECEALWPSRDRKLQQGWGMTEATCSLIGWDPTRACDPNSVGELNANCSAKIMAPDGKNEVPVGQRGEIWVQAPNIMKGYWRNAAATNETFVDGPDGRWMRTGDIAYVNQKGEFFIVDRMKELIKVKGNQAAPAELEALLLENPKVQDACVVGVTIKGEEVPRAYVVLQGGEKGSERVEREIQGWVKERTSRHKWLVGGVGFVDAVPKNPSGKILRKIMREKAKSEVGDKDPVQAKL</sequence>
<protein>
    <submittedName>
        <fullName evidence="6">Acetyl-CoA synthetase-like protein</fullName>
    </submittedName>
</protein>
<dbReference type="Pfam" id="PF00501">
    <property type="entry name" value="AMP-binding"/>
    <property type="match status" value="1"/>
</dbReference>
<comment type="pathway">
    <text evidence="1">Siderophore biosynthesis.</text>
</comment>
<dbReference type="CDD" id="cd05911">
    <property type="entry name" value="Firefly_Luc_like"/>
    <property type="match status" value="1"/>
</dbReference>
<evidence type="ECO:0000313" key="6">
    <source>
        <dbReference type="EMBL" id="PMD32430.1"/>
    </source>
</evidence>
<gene>
    <name evidence="6" type="ORF">L207DRAFT_500134</name>
</gene>
<organism evidence="6 7">
    <name type="scientific">Hyaloscypha variabilis (strain UAMH 11265 / GT02V1 / F)</name>
    <name type="common">Meliniomyces variabilis</name>
    <dbReference type="NCBI Taxonomy" id="1149755"/>
    <lineage>
        <taxon>Eukaryota</taxon>
        <taxon>Fungi</taxon>
        <taxon>Dikarya</taxon>
        <taxon>Ascomycota</taxon>
        <taxon>Pezizomycotina</taxon>
        <taxon>Leotiomycetes</taxon>
        <taxon>Helotiales</taxon>
        <taxon>Hyaloscyphaceae</taxon>
        <taxon>Hyaloscypha</taxon>
        <taxon>Hyaloscypha variabilis</taxon>
    </lineage>
</organism>
<dbReference type="STRING" id="1149755.A0A2J6R1N5"/>
<dbReference type="InterPro" id="IPR000873">
    <property type="entry name" value="AMP-dep_synth/lig_dom"/>
</dbReference>
<keyword evidence="3" id="KW-1133">Transmembrane helix</keyword>
<dbReference type="SUPFAM" id="SSF56801">
    <property type="entry name" value="Acetyl-CoA synthetase-like"/>
    <property type="match status" value="1"/>
</dbReference>
<dbReference type="EMBL" id="KZ613959">
    <property type="protein sequence ID" value="PMD32430.1"/>
    <property type="molecule type" value="Genomic_DNA"/>
</dbReference>
<evidence type="ECO:0000313" key="7">
    <source>
        <dbReference type="Proteomes" id="UP000235786"/>
    </source>
</evidence>
<dbReference type="PROSITE" id="PS00455">
    <property type="entry name" value="AMP_BINDING"/>
    <property type="match status" value="1"/>
</dbReference>
<dbReference type="GO" id="GO:0016405">
    <property type="term" value="F:CoA-ligase activity"/>
    <property type="evidence" value="ECO:0007669"/>
    <property type="project" value="TreeGrafter"/>
</dbReference>
<reference evidence="6 7" key="1">
    <citation type="submission" date="2016-04" db="EMBL/GenBank/DDBJ databases">
        <title>A degradative enzymes factory behind the ericoid mycorrhizal symbiosis.</title>
        <authorList>
            <consortium name="DOE Joint Genome Institute"/>
            <person name="Martino E."/>
            <person name="Morin E."/>
            <person name="Grelet G."/>
            <person name="Kuo A."/>
            <person name="Kohler A."/>
            <person name="Daghino S."/>
            <person name="Barry K."/>
            <person name="Choi C."/>
            <person name="Cichocki N."/>
            <person name="Clum A."/>
            <person name="Copeland A."/>
            <person name="Hainaut M."/>
            <person name="Haridas S."/>
            <person name="Labutti K."/>
            <person name="Lindquist E."/>
            <person name="Lipzen A."/>
            <person name="Khouja H.-R."/>
            <person name="Murat C."/>
            <person name="Ohm R."/>
            <person name="Olson A."/>
            <person name="Spatafora J."/>
            <person name="Veneault-Fourrey C."/>
            <person name="Henrissat B."/>
            <person name="Grigoriev I."/>
            <person name="Martin F."/>
            <person name="Perotto S."/>
        </authorList>
    </citation>
    <scope>NUCLEOTIDE SEQUENCE [LARGE SCALE GENOMIC DNA]</scope>
    <source>
        <strain evidence="6 7">F</strain>
    </source>
</reference>
<dbReference type="Gene3D" id="3.40.50.12780">
    <property type="entry name" value="N-terminal domain of ligase-like"/>
    <property type="match status" value="1"/>
</dbReference>
<keyword evidence="3" id="KW-0812">Transmembrane</keyword>
<evidence type="ECO:0000256" key="3">
    <source>
        <dbReference type="SAM" id="Phobius"/>
    </source>
</evidence>
<keyword evidence="7" id="KW-1185">Reference proteome</keyword>
<dbReference type="InterPro" id="IPR042099">
    <property type="entry name" value="ANL_N_sf"/>
</dbReference>
<dbReference type="PANTHER" id="PTHR24096:SF424">
    <property type="entry name" value="ACETYL-COA SYNTHETASE-LIKE PROTEIN-RELATED"/>
    <property type="match status" value="1"/>
</dbReference>
<evidence type="ECO:0000256" key="1">
    <source>
        <dbReference type="ARBA" id="ARBA00004924"/>
    </source>
</evidence>